<dbReference type="AlphaFoldDB" id="A0AAV7JXH6"/>
<evidence type="ECO:0000313" key="3">
    <source>
        <dbReference type="Proteomes" id="UP001165289"/>
    </source>
</evidence>
<keyword evidence="1" id="KW-0175">Coiled coil</keyword>
<dbReference type="Proteomes" id="UP001165289">
    <property type="component" value="Unassembled WGS sequence"/>
</dbReference>
<dbReference type="SUPFAM" id="SSF57997">
    <property type="entry name" value="Tropomyosin"/>
    <property type="match status" value="1"/>
</dbReference>
<proteinExistence type="predicted"/>
<accession>A0AAV7JXH6</accession>
<dbReference type="Gene3D" id="1.20.5.340">
    <property type="match status" value="1"/>
</dbReference>
<sequence>MEKVKQKIHALQENIDRAKEKRDKCKLEVQAKVEKIEKLSENIKDQKASLETAEDDLETSEEELIGLKSERKKLIDDEEEIERNLRKIMRSKDQSQVGTSGLQTKIMNNKDKLAELLAEIADRENSINMYEQDLDTAEENNNMLKDQLAELNTDLADATAIRQSISSSRMTITGAGGNLRNQVSQRADTLTKRKKEHEIIEEQVETLLCTRDQLECDIEKATNKLEEAKLESAQLLEELENL</sequence>
<protein>
    <recommendedName>
        <fullName evidence="4">Tropomyosin</fullName>
    </recommendedName>
</protein>
<evidence type="ECO:0008006" key="4">
    <source>
        <dbReference type="Google" id="ProtNLM"/>
    </source>
</evidence>
<evidence type="ECO:0000313" key="2">
    <source>
        <dbReference type="EMBL" id="KAI6653199.1"/>
    </source>
</evidence>
<feature type="coiled-coil region" evidence="1">
    <location>
        <begin position="1"/>
        <end position="161"/>
    </location>
</feature>
<keyword evidence="3" id="KW-1185">Reference proteome</keyword>
<comment type="caution">
    <text evidence="2">The sequence shown here is derived from an EMBL/GenBank/DDBJ whole genome shotgun (WGS) entry which is preliminary data.</text>
</comment>
<gene>
    <name evidence="2" type="ORF">LOD99_3724</name>
</gene>
<dbReference type="EMBL" id="JAKMXF010000288">
    <property type="protein sequence ID" value="KAI6653199.1"/>
    <property type="molecule type" value="Genomic_DNA"/>
</dbReference>
<name>A0AAV7JXH6_9METZ</name>
<reference evidence="2 3" key="1">
    <citation type="journal article" date="2023" name="BMC Biol.">
        <title>The compact genome of the sponge Oopsacas minuta (Hexactinellida) is lacking key metazoan core genes.</title>
        <authorList>
            <person name="Santini S."/>
            <person name="Schenkelaars Q."/>
            <person name="Jourda C."/>
            <person name="Duchesne M."/>
            <person name="Belahbib H."/>
            <person name="Rocher C."/>
            <person name="Selva M."/>
            <person name="Riesgo A."/>
            <person name="Vervoort M."/>
            <person name="Leys S.P."/>
            <person name="Kodjabachian L."/>
            <person name="Le Bivic A."/>
            <person name="Borchiellini C."/>
            <person name="Claverie J.M."/>
            <person name="Renard E."/>
        </authorList>
    </citation>
    <scope>NUCLEOTIDE SEQUENCE [LARGE SCALE GENOMIC DNA]</scope>
    <source>
        <strain evidence="2">SPO-2</strain>
    </source>
</reference>
<evidence type="ECO:0000256" key="1">
    <source>
        <dbReference type="SAM" id="Coils"/>
    </source>
</evidence>
<feature type="coiled-coil region" evidence="1">
    <location>
        <begin position="197"/>
        <end position="242"/>
    </location>
</feature>
<organism evidence="2 3">
    <name type="scientific">Oopsacas minuta</name>
    <dbReference type="NCBI Taxonomy" id="111878"/>
    <lineage>
        <taxon>Eukaryota</taxon>
        <taxon>Metazoa</taxon>
        <taxon>Porifera</taxon>
        <taxon>Hexactinellida</taxon>
        <taxon>Hexasterophora</taxon>
        <taxon>Lyssacinosida</taxon>
        <taxon>Leucopsacidae</taxon>
        <taxon>Oopsacas</taxon>
    </lineage>
</organism>